<protein>
    <submittedName>
        <fullName evidence="3">COMM domain-containing protein</fullName>
    </submittedName>
</protein>
<dbReference type="AlphaFoldDB" id="A0A0N4YJI6"/>
<reference evidence="3" key="1">
    <citation type="submission" date="2017-02" db="UniProtKB">
        <authorList>
            <consortium name="WormBaseParasite"/>
        </authorList>
    </citation>
    <scope>IDENTIFICATION</scope>
</reference>
<dbReference type="STRING" id="27835.A0A0N4YJI6"/>
<dbReference type="WBParaSite" id="NBR_0001712901-mRNA-1">
    <property type="protein sequence ID" value="NBR_0001712901-mRNA-1"/>
    <property type="gene ID" value="NBR_0001712901"/>
</dbReference>
<sequence length="191" mass="21230">MSQPLLPTFPEGTFSLDSGAVQEISRRTLACLQESNLCEGADGEKALLPLADIFGLSDGDLRLLASFFVNLWKYLVYHRLGGQSLQKTLESVLPPSYVEIVSNVWYSDGPAIFTHLARRTASDRARVNDISWSVFTQTASDCIPDGDVEHGIRLDISTDKGMEAVYLNRRQLAALVRETNRIQAEIDKLLE</sequence>
<evidence type="ECO:0000313" key="1">
    <source>
        <dbReference type="EMBL" id="VDL80743.1"/>
    </source>
</evidence>
<dbReference type="OMA" id="NDQHGIR"/>
<evidence type="ECO:0000313" key="3">
    <source>
        <dbReference type="WBParaSite" id="NBR_0001712901-mRNA-1"/>
    </source>
</evidence>
<name>A0A0N4YJI6_NIPBR</name>
<dbReference type="EMBL" id="UYSL01022573">
    <property type="protein sequence ID" value="VDL80743.1"/>
    <property type="molecule type" value="Genomic_DNA"/>
</dbReference>
<organism evidence="3">
    <name type="scientific">Nippostrongylus brasiliensis</name>
    <name type="common">Rat hookworm</name>
    <dbReference type="NCBI Taxonomy" id="27835"/>
    <lineage>
        <taxon>Eukaryota</taxon>
        <taxon>Metazoa</taxon>
        <taxon>Ecdysozoa</taxon>
        <taxon>Nematoda</taxon>
        <taxon>Chromadorea</taxon>
        <taxon>Rhabditida</taxon>
        <taxon>Rhabditina</taxon>
        <taxon>Rhabditomorpha</taxon>
        <taxon>Strongyloidea</taxon>
        <taxon>Heligmosomidae</taxon>
        <taxon>Nippostrongylus</taxon>
    </lineage>
</organism>
<gene>
    <name evidence="1" type="ORF">NBR_LOCUS17130</name>
</gene>
<proteinExistence type="predicted"/>
<evidence type="ECO:0000313" key="2">
    <source>
        <dbReference type="Proteomes" id="UP000271162"/>
    </source>
</evidence>
<keyword evidence="2" id="KW-1185">Reference proteome</keyword>
<accession>A0A0N4YJI6</accession>
<dbReference type="Proteomes" id="UP000271162">
    <property type="component" value="Unassembled WGS sequence"/>
</dbReference>
<reference evidence="1 2" key="2">
    <citation type="submission" date="2018-11" db="EMBL/GenBank/DDBJ databases">
        <authorList>
            <consortium name="Pathogen Informatics"/>
        </authorList>
    </citation>
    <scope>NUCLEOTIDE SEQUENCE [LARGE SCALE GENOMIC DNA]</scope>
</reference>